<dbReference type="Gene3D" id="6.10.250.3150">
    <property type="match status" value="1"/>
</dbReference>
<feature type="region of interest" description="Disordered" evidence="8">
    <location>
        <begin position="35"/>
        <end position="54"/>
    </location>
</feature>
<dbReference type="Pfam" id="PF01551">
    <property type="entry name" value="Peptidase_M23"/>
    <property type="match status" value="1"/>
</dbReference>
<dbReference type="CDD" id="cd12797">
    <property type="entry name" value="M23_peptidase"/>
    <property type="match status" value="1"/>
</dbReference>
<dbReference type="GO" id="GO:0046872">
    <property type="term" value="F:metal ion binding"/>
    <property type="evidence" value="ECO:0007669"/>
    <property type="project" value="UniProtKB-KW"/>
</dbReference>
<dbReference type="InterPro" id="IPR050570">
    <property type="entry name" value="Cell_wall_metabolism_enzyme"/>
</dbReference>
<reference evidence="11 12" key="1">
    <citation type="submission" date="2019-05" db="EMBL/GenBank/DDBJ databases">
        <authorList>
            <person name="Farhan Ul Haque M."/>
        </authorList>
    </citation>
    <scope>NUCLEOTIDE SEQUENCE [LARGE SCALE GENOMIC DNA]</scope>
    <source>
        <strain evidence="11">2</strain>
    </source>
</reference>
<evidence type="ECO:0000256" key="8">
    <source>
        <dbReference type="SAM" id="MobiDB-lite"/>
    </source>
</evidence>
<dbReference type="EMBL" id="CABFMQ020000098">
    <property type="protein sequence ID" value="VTZ51514.1"/>
    <property type="molecule type" value="Genomic_DNA"/>
</dbReference>
<feature type="coiled-coil region" evidence="7">
    <location>
        <begin position="234"/>
        <end position="268"/>
    </location>
</feature>
<comment type="caution">
    <text evidence="11">The sequence shown here is derived from an EMBL/GenBank/DDBJ whole genome shotgun (WGS) entry which is preliminary data.</text>
</comment>
<keyword evidence="4" id="KW-0378">Hydrolase</keyword>
<evidence type="ECO:0000256" key="1">
    <source>
        <dbReference type="ARBA" id="ARBA00001947"/>
    </source>
</evidence>
<dbReference type="SUPFAM" id="SSF51261">
    <property type="entry name" value="Duplicated hybrid motif"/>
    <property type="match status" value="1"/>
</dbReference>
<sequence length="462" mass="48876">MIHRILPDRSGFGAKRAASLALVVSLLSFSPQALAQATPQDPPPQMQKSDSADALSGRRLELRGMQDTIEASQEQRAKIEAEVASIRTDRAKLSTALVDLVQTIDGRERKISEAEARLDTLTGSEEAIRRSLASRRQVIAEILAALQRMGRKPPPALLVAPEDMLAAIRTSMMLGSVLPEMRAETEALASDLSDLLQLRRSIATERDSLAGDVEKLGVDRQRLAALIDARQSALAAAEEALGAENARAAELAKQAASLKDLIARMETENAAAARGAEAARKSDEAQKAAQAAVPEAQRKLAMAPFKDPARLAPASAFADTKGLLPLPVAGSLQRGFGAPDGFGGAEKGMLIATRPQAVVASPCDGWAAYAGPYRTYGQLLIINAGQGYYIILAGMDRINVNVGQFILAGEPVAVMGDGSAKTAAAIAIGAAQPILYIEFRKDGAAIDPGPWWAKPELQKVRG</sequence>
<feature type="signal peptide" evidence="9">
    <location>
        <begin position="1"/>
        <end position="35"/>
    </location>
</feature>
<dbReference type="InterPro" id="IPR016047">
    <property type="entry name" value="M23ase_b-sheet_dom"/>
</dbReference>
<evidence type="ECO:0000256" key="5">
    <source>
        <dbReference type="ARBA" id="ARBA00022833"/>
    </source>
</evidence>
<comment type="cofactor">
    <cofactor evidence="1">
        <name>Zn(2+)</name>
        <dbReference type="ChEBI" id="CHEBI:29105"/>
    </cofactor>
</comment>
<keyword evidence="9" id="KW-0732">Signal</keyword>
<keyword evidence="2" id="KW-0645">Protease</keyword>
<dbReference type="Gene3D" id="2.70.70.10">
    <property type="entry name" value="Glucose Permease (Domain IIA)"/>
    <property type="match status" value="1"/>
</dbReference>
<gene>
    <name evidence="11" type="ORF">MPC4_40111</name>
</gene>
<keyword evidence="3" id="KW-0479">Metal-binding</keyword>
<feature type="coiled-coil region" evidence="7">
    <location>
        <begin position="62"/>
        <end position="117"/>
    </location>
</feature>
<dbReference type="Proteomes" id="UP000485880">
    <property type="component" value="Unassembled WGS sequence"/>
</dbReference>
<keyword evidence="7" id="KW-0175">Coiled coil</keyword>
<dbReference type="GO" id="GO:0004222">
    <property type="term" value="F:metalloendopeptidase activity"/>
    <property type="evidence" value="ECO:0007669"/>
    <property type="project" value="TreeGrafter"/>
</dbReference>
<evidence type="ECO:0000313" key="12">
    <source>
        <dbReference type="Proteomes" id="UP000485880"/>
    </source>
</evidence>
<evidence type="ECO:0000256" key="4">
    <source>
        <dbReference type="ARBA" id="ARBA00022801"/>
    </source>
</evidence>
<dbReference type="PANTHER" id="PTHR21666">
    <property type="entry name" value="PEPTIDASE-RELATED"/>
    <property type="match status" value="1"/>
</dbReference>
<accession>A0A8B6M9D3</accession>
<protein>
    <recommendedName>
        <fullName evidence="10">M23ase beta-sheet core domain-containing protein</fullName>
    </recommendedName>
</protein>
<evidence type="ECO:0000256" key="9">
    <source>
        <dbReference type="SAM" id="SignalP"/>
    </source>
</evidence>
<evidence type="ECO:0000256" key="3">
    <source>
        <dbReference type="ARBA" id="ARBA00022723"/>
    </source>
</evidence>
<keyword evidence="5" id="KW-0862">Zinc</keyword>
<dbReference type="AlphaFoldDB" id="A0A8B6M9D3"/>
<organism evidence="11 12">
    <name type="scientific">Methylocella tundrae</name>
    <dbReference type="NCBI Taxonomy" id="227605"/>
    <lineage>
        <taxon>Bacteria</taxon>
        <taxon>Pseudomonadati</taxon>
        <taxon>Pseudomonadota</taxon>
        <taxon>Alphaproteobacteria</taxon>
        <taxon>Hyphomicrobiales</taxon>
        <taxon>Beijerinckiaceae</taxon>
        <taxon>Methylocella</taxon>
    </lineage>
</organism>
<evidence type="ECO:0000256" key="6">
    <source>
        <dbReference type="ARBA" id="ARBA00023049"/>
    </source>
</evidence>
<evidence type="ECO:0000313" key="11">
    <source>
        <dbReference type="EMBL" id="VTZ51514.1"/>
    </source>
</evidence>
<evidence type="ECO:0000259" key="10">
    <source>
        <dbReference type="Pfam" id="PF01551"/>
    </source>
</evidence>
<name>A0A8B6M9D3_METTU</name>
<evidence type="ECO:0000256" key="7">
    <source>
        <dbReference type="SAM" id="Coils"/>
    </source>
</evidence>
<evidence type="ECO:0000256" key="2">
    <source>
        <dbReference type="ARBA" id="ARBA00022670"/>
    </source>
</evidence>
<keyword evidence="6" id="KW-0482">Metalloprotease</keyword>
<feature type="chain" id="PRO_5032424995" description="M23ase beta-sheet core domain-containing protein" evidence="9">
    <location>
        <begin position="36"/>
        <end position="462"/>
    </location>
</feature>
<dbReference type="InterPro" id="IPR011055">
    <property type="entry name" value="Dup_hybrid_motif"/>
</dbReference>
<dbReference type="GO" id="GO:0006508">
    <property type="term" value="P:proteolysis"/>
    <property type="evidence" value="ECO:0007669"/>
    <property type="project" value="UniProtKB-KW"/>
</dbReference>
<dbReference type="PANTHER" id="PTHR21666:SF288">
    <property type="entry name" value="CELL DIVISION PROTEIN YTFB"/>
    <property type="match status" value="1"/>
</dbReference>
<keyword evidence="12" id="KW-1185">Reference proteome</keyword>
<feature type="domain" description="M23ase beta-sheet core" evidence="10">
    <location>
        <begin position="346"/>
        <end position="448"/>
    </location>
</feature>
<proteinExistence type="predicted"/>